<evidence type="ECO:0000256" key="2">
    <source>
        <dbReference type="SAM" id="SignalP"/>
    </source>
</evidence>
<evidence type="ECO:0000313" key="4">
    <source>
        <dbReference type="Proteomes" id="UP001152130"/>
    </source>
</evidence>
<keyword evidence="2" id="KW-0732">Signal</keyword>
<feature type="chain" id="PRO_5040865074" evidence="2">
    <location>
        <begin position="23"/>
        <end position="173"/>
    </location>
</feature>
<feature type="region of interest" description="Disordered" evidence="1">
    <location>
        <begin position="111"/>
        <end position="149"/>
    </location>
</feature>
<organism evidence="3 4">
    <name type="scientific">Fusarium irregulare</name>
    <dbReference type="NCBI Taxonomy" id="2494466"/>
    <lineage>
        <taxon>Eukaryota</taxon>
        <taxon>Fungi</taxon>
        <taxon>Dikarya</taxon>
        <taxon>Ascomycota</taxon>
        <taxon>Pezizomycotina</taxon>
        <taxon>Sordariomycetes</taxon>
        <taxon>Hypocreomycetidae</taxon>
        <taxon>Hypocreales</taxon>
        <taxon>Nectriaceae</taxon>
        <taxon>Fusarium</taxon>
        <taxon>Fusarium incarnatum-equiseti species complex</taxon>
    </lineage>
</organism>
<proteinExistence type="predicted"/>
<comment type="caution">
    <text evidence="3">The sequence shown here is derived from an EMBL/GenBank/DDBJ whole genome shotgun (WGS) entry which is preliminary data.</text>
</comment>
<name>A0A9W8U791_9HYPO</name>
<keyword evidence="4" id="KW-1185">Reference proteome</keyword>
<sequence length="173" mass="17071">MVSLRSLTQITAFAVLQSQAAAQVVVNGKTYTDTSTDIVGGAIKCPGILSGSSGESQDDGVCCIGGNPSTCDGWPLCAATASRTPVSCATNIPVSATDYSALVESASSKYLDSNGKAKPSSTADTTAKSTGETTSGSSGEAKETGDSDSAAVGLTVPLAASLMGGVLAFCLTL</sequence>
<feature type="signal peptide" evidence="2">
    <location>
        <begin position="1"/>
        <end position="22"/>
    </location>
</feature>
<feature type="compositionally biased region" description="Low complexity" evidence="1">
    <location>
        <begin position="125"/>
        <end position="139"/>
    </location>
</feature>
<evidence type="ECO:0000313" key="3">
    <source>
        <dbReference type="EMBL" id="KAJ4007922.1"/>
    </source>
</evidence>
<dbReference type="OrthoDB" id="5089079at2759"/>
<evidence type="ECO:0000256" key="1">
    <source>
        <dbReference type="SAM" id="MobiDB-lite"/>
    </source>
</evidence>
<dbReference type="EMBL" id="JAPDHF010000016">
    <property type="protein sequence ID" value="KAJ4007922.1"/>
    <property type="molecule type" value="Genomic_DNA"/>
</dbReference>
<accession>A0A9W8U791</accession>
<gene>
    <name evidence="3" type="ORF">NW766_009734</name>
</gene>
<protein>
    <submittedName>
        <fullName evidence="3">Uncharacterized protein</fullName>
    </submittedName>
</protein>
<dbReference type="Proteomes" id="UP001152130">
    <property type="component" value="Unassembled WGS sequence"/>
</dbReference>
<dbReference type="AlphaFoldDB" id="A0A9W8U791"/>
<reference evidence="3" key="1">
    <citation type="submission" date="2022-10" db="EMBL/GenBank/DDBJ databases">
        <title>Fusarium specimens isolated from Avocado Roots.</title>
        <authorList>
            <person name="Stajich J."/>
            <person name="Roper C."/>
            <person name="Heimlech-Rivalta G."/>
        </authorList>
    </citation>
    <scope>NUCLEOTIDE SEQUENCE</scope>
    <source>
        <strain evidence="3">CF00143</strain>
    </source>
</reference>